<gene>
    <name evidence="2" type="ORF">SUTH_00084</name>
</gene>
<dbReference type="EMBL" id="AP012547">
    <property type="protein sequence ID" value="BAO27904.1"/>
    <property type="molecule type" value="Genomic_DNA"/>
</dbReference>
<organism evidence="2 3">
    <name type="scientific">Sulfuritalea hydrogenivorans sk43H</name>
    <dbReference type="NCBI Taxonomy" id="1223802"/>
    <lineage>
        <taxon>Bacteria</taxon>
        <taxon>Pseudomonadati</taxon>
        <taxon>Pseudomonadota</taxon>
        <taxon>Betaproteobacteria</taxon>
        <taxon>Nitrosomonadales</taxon>
        <taxon>Sterolibacteriaceae</taxon>
        <taxon>Sulfuritalea</taxon>
    </lineage>
</organism>
<dbReference type="OrthoDB" id="9951303at2"/>
<feature type="signal peptide" evidence="1">
    <location>
        <begin position="1"/>
        <end position="21"/>
    </location>
</feature>
<dbReference type="HOGENOM" id="CLU_2010230_0_0_4"/>
<reference evidence="2 3" key="1">
    <citation type="journal article" date="2014" name="Syst. Appl. Microbiol.">
        <title>Complete genomes of freshwater sulfur oxidizers Sulfuricella denitrificans skB26 and Sulfuritalea hydrogenivorans sk43H: genetic insights into the sulfur oxidation pathway of betaproteobacteria.</title>
        <authorList>
            <person name="Watanabe T."/>
            <person name="Kojima H."/>
            <person name="Fukui M."/>
        </authorList>
    </citation>
    <scope>NUCLEOTIDE SEQUENCE [LARGE SCALE GENOMIC DNA]</scope>
    <source>
        <strain evidence="2">DSM22779</strain>
    </source>
</reference>
<proteinExistence type="predicted"/>
<evidence type="ECO:0000256" key="1">
    <source>
        <dbReference type="SAM" id="SignalP"/>
    </source>
</evidence>
<dbReference type="STRING" id="1223802.SUTH_00084"/>
<dbReference type="Proteomes" id="UP000031637">
    <property type="component" value="Chromosome"/>
</dbReference>
<keyword evidence="1" id="KW-0732">Signal</keyword>
<dbReference type="AlphaFoldDB" id="W0S9P3"/>
<sequence length="127" mass="14186">MILKLALTFVAALFLQSAAFAQQAVQWGSSDKAAARQSIEGMKLYYEPEKVQSNDAVRSFTLYRSSSPSVPDEAGRYMINCDTREIVSVVNGQNTPPSRLIAGEELYPIGKKLCDWDQKSIFKKIFD</sequence>
<feature type="chain" id="PRO_5004795633" description="Lipoprotein" evidence="1">
    <location>
        <begin position="22"/>
        <end position="127"/>
    </location>
</feature>
<accession>W0S9P3</accession>
<dbReference type="KEGG" id="shd:SUTH_00084"/>
<evidence type="ECO:0000313" key="3">
    <source>
        <dbReference type="Proteomes" id="UP000031637"/>
    </source>
</evidence>
<protein>
    <recommendedName>
        <fullName evidence="4">Lipoprotein</fullName>
    </recommendedName>
</protein>
<evidence type="ECO:0008006" key="4">
    <source>
        <dbReference type="Google" id="ProtNLM"/>
    </source>
</evidence>
<keyword evidence="3" id="KW-1185">Reference proteome</keyword>
<dbReference type="RefSeq" id="WP_041096219.1">
    <property type="nucleotide sequence ID" value="NZ_AP012547.1"/>
</dbReference>
<name>W0S9P3_9PROT</name>
<evidence type="ECO:0000313" key="2">
    <source>
        <dbReference type="EMBL" id="BAO27904.1"/>
    </source>
</evidence>